<comment type="caution">
    <text evidence="2">The sequence shown here is derived from an EMBL/GenBank/DDBJ whole genome shotgun (WGS) entry which is preliminary data.</text>
</comment>
<dbReference type="PROSITE" id="PS50003">
    <property type="entry name" value="PH_DOMAIN"/>
    <property type="match status" value="1"/>
</dbReference>
<proteinExistence type="predicted"/>
<dbReference type="OrthoDB" id="10263923at2759"/>
<reference evidence="2 3" key="1">
    <citation type="submission" date="2016-11" db="EMBL/GenBank/DDBJ databases">
        <title>The macronuclear genome of Stentor coeruleus: a giant cell with tiny introns.</title>
        <authorList>
            <person name="Slabodnick M."/>
            <person name="Ruby J.G."/>
            <person name="Reiff S.B."/>
            <person name="Swart E.C."/>
            <person name="Gosai S."/>
            <person name="Prabakaran S."/>
            <person name="Witkowska E."/>
            <person name="Larue G.E."/>
            <person name="Fisher S."/>
            <person name="Freeman R.M."/>
            <person name="Gunawardena J."/>
            <person name="Chu W."/>
            <person name="Stover N.A."/>
            <person name="Gregory B.D."/>
            <person name="Nowacki M."/>
            <person name="Derisi J."/>
            <person name="Roy S.W."/>
            <person name="Marshall W.F."/>
            <person name="Sood P."/>
        </authorList>
    </citation>
    <scope>NUCLEOTIDE SEQUENCE [LARGE SCALE GENOMIC DNA]</scope>
    <source>
        <strain evidence="2">WM001</strain>
    </source>
</reference>
<dbReference type="InterPro" id="IPR011993">
    <property type="entry name" value="PH-like_dom_sf"/>
</dbReference>
<gene>
    <name evidence="2" type="ORF">SteCoe_13202</name>
</gene>
<dbReference type="AlphaFoldDB" id="A0A1R2C8V9"/>
<evidence type="ECO:0000313" key="3">
    <source>
        <dbReference type="Proteomes" id="UP000187209"/>
    </source>
</evidence>
<dbReference type="EMBL" id="MPUH01000236">
    <property type="protein sequence ID" value="OMJ85444.1"/>
    <property type="molecule type" value="Genomic_DNA"/>
</dbReference>
<accession>A0A1R2C8V9</accession>
<evidence type="ECO:0000259" key="1">
    <source>
        <dbReference type="PROSITE" id="PS50003"/>
    </source>
</evidence>
<name>A0A1R2C8V9_9CILI</name>
<sequence>MVLTPTYLCTYKTEDKKGRTEHILLQECMTIKSVDEELKVPHSFRLDSANCRFFFRTDDQSTKEVWIGSIGKYMIKPGVLRSKSEEDALNGDY</sequence>
<dbReference type="Gene3D" id="2.30.29.30">
    <property type="entry name" value="Pleckstrin-homology domain (PH domain)/Phosphotyrosine-binding domain (PTB)"/>
    <property type="match status" value="1"/>
</dbReference>
<keyword evidence="3" id="KW-1185">Reference proteome</keyword>
<dbReference type="Proteomes" id="UP000187209">
    <property type="component" value="Unassembled WGS sequence"/>
</dbReference>
<organism evidence="2 3">
    <name type="scientific">Stentor coeruleus</name>
    <dbReference type="NCBI Taxonomy" id="5963"/>
    <lineage>
        <taxon>Eukaryota</taxon>
        <taxon>Sar</taxon>
        <taxon>Alveolata</taxon>
        <taxon>Ciliophora</taxon>
        <taxon>Postciliodesmatophora</taxon>
        <taxon>Heterotrichea</taxon>
        <taxon>Heterotrichida</taxon>
        <taxon>Stentoridae</taxon>
        <taxon>Stentor</taxon>
    </lineage>
</organism>
<feature type="domain" description="PH" evidence="1">
    <location>
        <begin position="1"/>
        <end position="75"/>
    </location>
</feature>
<dbReference type="InterPro" id="IPR001849">
    <property type="entry name" value="PH_domain"/>
</dbReference>
<evidence type="ECO:0000313" key="2">
    <source>
        <dbReference type="EMBL" id="OMJ85444.1"/>
    </source>
</evidence>
<protein>
    <recommendedName>
        <fullName evidence="1">PH domain-containing protein</fullName>
    </recommendedName>
</protein>
<dbReference type="SUPFAM" id="SSF50729">
    <property type="entry name" value="PH domain-like"/>
    <property type="match status" value="1"/>
</dbReference>